<keyword evidence="1" id="KW-0812">Transmembrane</keyword>
<dbReference type="EMBL" id="MEXR01000021">
    <property type="protein sequence ID" value="OGD09823.1"/>
    <property type="molecule type" value="Genomic_DNA"/>
</dbReference>
<dbReference type="STRING" id="1797263.A2397_04450"/>
<sequence>MKILLKITLLLLLFSVVAYLTYPSPNFPTPPERALRSNEPGDMESVYRRAYFTNLSRSEVLNFYGQQFGGFLLNYPPEDAFSLVRDQTKSSWLQEFVHPFRESLYVNGFYPTKPTEQINIDGVHYINKLTLRYIPSHPIARLTGVALCAICAYWLIKEYVKG</sequence>
<name>A0A1F4ZTR5_9BACT</name>
<dbReference type="Proteomes" id="UP000176424">
    <property type="component" value="Unassembled WGS sequence"/>
</dbReference>
<protein>
    <submittedName>
        <fullName evidence="2">Uncharacterized protein</fullName>
    </submittedName>
</protein>
<evidence type="ECO:0000256" key="1">
    <source>
        <dbReference type="SAM" id="Phobius"/>
    </source>
</evidence>
<evidence type="ECO:0000313" key="3">
    <source>
        <dbReference type="Proteomes" id="UP000176424"/>
    </source>
</evidence>
<keyword evidence="1" id="KW-0472">Membrane</keyword>
<accession>A0A1F4ZTR5</accession>
<reference evidence="2 3" key="1">
    <citation type="journal article" date="2016" name="Nat. Commun.">
        <title>Thousands of microbial genomes shed light on interconnected biogeochemical processes in an aquifer system.</title>
        <authorList>
            <person name="Anantharaman K."/>
            <person name="Brown C.T."/>
            <person name="Hug L.A."/>
            <person name="Sharon I."/>
            <person name="Castelle C.J."/>
            <person name="Probst A.J."/>
            <person name="Thomas B.C."/>
            <person name="Singh A."/>
            <person name="Wilkins M.J."/>
            <person name="Karaoz U."/>
            <person name="Brodie E.L."/>
            <person name="Williams K.H."/>
            <person name="Hubbard S.S."/>
            <person name="Banfield J.F."/>
        </authorList>
    </citation>
    <scope>NUCLEOTIDE SEQUENCE [LARGE SCALE GENOMIC DNA]</scope>
</reference>
<feature type="transmembrane region" description="Helical" evidence="1">
    <location>
        <begin position="139"/>
        <end position="156"/>
    </location>
</feature>
<evidence type="ECO:0000313" key="2">
    <source>
        <dbReference type="EMBL" id="OGD09823.1"/>
    </source>
</evidence>
<organism evidence="2 3">
    <name type="scientific">Candidatus Amesbacteria bacterium RIFOXYB1_FULL_44_23</name>
    <dbReference type="NCBI Taxonomy" id="1797263"/>
    <lineage>
        <taxon>Bacteria</taxon>
        <taxon>Candidatus Amesiibacteriota</taxon>
    </lineage>
</organism>
<keyword evidence="1" id="KW-1133">Transmembrane helix</keyword>
<proteinExistence type="predicted"/>
<comment type="caution">
    <text evidence="2">The sequence shown here is derived from an EMBL/GenBank/DDBJ whole genome shotgun (WGS) entry which is preliminary data.</text>
</comment>
<gene>
    <name evidence="2" type="ORF">A2397_04450</name>
</gene>
<dbReference type="AlphaFoldDB" id="A0A1F4ZTR5"/>